<keyword evidence="2" id="KW-1185">Reference proteome</keyword>
<proteinExistence type="predicted"/>
<organism evidence="1 2">
    <name type="scientific">Methylobacterium radiodurans</name>
    <dbReference type="NCBI Taxonomy" id="2202828"/>
    <lineage>
        <taxon>Bacteria</taxon>
        <taxon>Pseudomonadati</taxon>
        <taxon>Pseudomonadota</taxon>
        <taxon>Alphaproteobacteria</taxon>
        <taxon>Hyphomicrobiales</taxon>
        <taxon>Methylobacteriaceae</taxon>
        <taxon>Methylobacterium</taxon>
    </lineage>
</organism>
<dbReference type="RefSeq" id="WP_109953556.1">
    <property type="nucleotide sequence ID" value="NZ_CP029551.1"/>
</dbReference>
<dbReference type="OrthoDB" id="7998884at2"/>
<dbReference type="EMBL" id="CP029551">
    <property type="protein sequence ID" value="AWN38399.1"/>
    <property type="molecule type" value="Genomic_DNA"/>
</dbReference>
<dbReference type="AlphaFoldDB" id="A0A2U8VX98"/>
<dbReference type="InterPro" id="IPR011660">
    <property type="entry name" value="VapB-like"/>
</dbReference>
<gene>
    <name evidence="1" type="ORF">DK427_23915</name>
</gene>
<dbReference type="Proteomes" id="UP000246058">
    <property type="component" value="Chromosome"/>
</dbReference>
<sequence>MSDALVVEDHEAAELARELAERRGVTVEQAVIDSLRTALDTASQPAAARIERAPGPVIVPSLDDMTPAQRAALEALHALVADARAYVLPGATSDHSDLYDEHGLPV</sequence>
<dbReference type="Pfam" id="PF07704">
    <property type="entry name" value="PSK_trans_fac"/>
    <property type="match status" value="1"/>
</dbReference>
<name>A0A2U8VX98_9HYPH</name>
<evidence type="ECO:0000313" key="2">
    <source>
        <dbReference type="Proteomes" id="UP000246058"/>
    </source>
</evidence>
<accession>A0A2U8VX98</accession>
<reference evidence="1 2" key="1">
    <citation type="submission" date="2018-05" db="EMBL/GenBank/DDBJ databases">
        <title>Complete Genome Sequence of Methylobacterium sp. 17Sr1-43.</title>
        <authorList>
            <person name="Srinivasan S."/>
        </authorList>
    </citation>
    <scope>NUCLEOTIDE SEQUENCE [LARGE SCALE GENOMIC DNA]</scope>
    <source>
        <strain evidence="1 2">17Sr1-43</strain>
    </source>
</reference>
<dbReference type="KEGG" id="meti:DK427_23915"/>
<protein>
    <submittedName>
        <fullName evidence="1">Uncharacterized protein</fullName>
    </submittedName>
</protein>
<evidence type="ECO:0000313" key="1">
    <source>
        <dbReference type="EMBL" id="AWN38399.1"/>
    </source>
</evidence>